<keyword evidence="3" id="KW-1185">Reference proteome</keyword>
<feature type="domain" description="Polymerase beta nucleotidyltransferase" evidence="1">
    <location>
        <begin position="12"/>
        <end position="96"/>
    </location>
</feature>
<evidence type="ECO:0000313" key="2">
    <source>
        <dbReference type="EMBL" id="OOC09677.1"/>
    </source>
</evidence>
<dbReference type="EMBL" id="MUZR01000040">
    <property type="protein sequence ID" value="OOC09677.1"/>
    <property type="molecule type" value="Genomic_DNA"/>
</dbReference>
<comment type="caution">
    <text evidence="2">The sequence shown here is derived from an EMBL/GenBank/DDBJ whole genome shotgun (WGS) entry which is preliminary data.</text>
</comment>
<sequence>MTDALTIETITERVQRVFARYREVDAVFLFGSRAEGRAREGSDIDLALVGPAGAIEPRRLDILTDLAREGLDAVDLVLLDGADPALRFEAVRPNCLLHAGPDFDRGSYYSLALREYFDFEPYLRVQREALKERLLDGQA</sequence>
<dbReference type="Pfam" id="PF18765">
    <property type="entry name" value="Polbeta"/>
    <property type="match status" value="1"/>
</dbReference>
<proteinExistence type="predicted"/>
<evidence type="ECO:0000313" key="3">
    <source>
        <dbReference type="Proteomes" id="UP000189177"/>
    </source>
</evidence>
<dbReference type="SUPFAM" id="SSF81301">
    <property type="entry name" value="Nucleotidyltransferase"/>
    <property type="match status" value="1"/>
</dbReference>
<dbReference type="OrthoDB" id="9809323at2"/>
<dbReference type="STRING" id="252474.B1A74_09790"/>
<name>A0A1V2ZX13_9GAMM</name>
<evidence type="ECO:0000259" key="1">
    <source>
        <dbReference type="Pfam" id="PF18765"/>
    </source>
</evidence>
<dbReference type="PANTHER" id="PTHR43852">
    <property type="entry name" value="NUCLEOTIDYLTRANSFERASE"/>
    <property type="match status" value="1"/>
</dbReference>
<dbReference type="PANTHER" id="PTHR43852:SF3">
    <property type="entry name" value="NUCLEOTIDYLTRANSFERASE"/>
    <property type="match status" value="1"/>
</dbReference>
<dbReference type="Gene3D" id="3.30.460.10">
    <property type="entry name" value="Beta Polymerase, domain 2"/>
    <property type="match status" value="1"/>
</dbReference>
<organism evidence="2 3">
    <name type="scientific">Thioalkalivibrio halophilus</name>
    <dbReference type="NCBI Taxonomy" id="252474"/>
    <lineage>
        <taxon>Bacteria</taxon>
        <taxon>Pseudomonadati</taxon>
        <taxon>Pseudomonadota</taxon>
        <taxon>Gammaproteobacteria</taxon>
        <taxon>Chromatiales</taxon>
        <taxon>Ectothiorhodospiraceae</taxon>
        <taxon>Thioalkalivibrio</taxon>
    </lineage>
</organism>
<protein>
    <submittedName>
        <fullName evidence="2">DNA polymerase III subunit beta</fullName>
    </submittedName>
</protein>
<dbReference type="CDD" id="cd05403">
    <property type="entry name" value="NT_KNTase_like"/>
    <property type="match status" value="1"/>
</dbReference>
<accession>A0A1V2ZX13</accession>
<dbReference type="InterPro" id="IPR052930">
    <property type="entry name" value="TA_antitoxin_MntA"/>
</dbReference>
<dbReference type="InterPro" id="IPR043519">
    <property type="entry name" value="NT_sf"/>
</dbReference>
<dbReference type="Proteomes" id="UP000189177">
    <property type="component" value="Unassembled WGS sequence"/>
</dbReference>
<dbReference type="NCBIfam" id="NF047752">
    <property type="entry name" value="MntA_antitoxin"/>
    <property type="match status" value="1"/>
</dbReference>
<dbReference type="RefSeq" id="WP_018946863.1">
    <property type="nucleotide sequence ID" value="NZ_MUZR01000040.1"/>
</dbReference>
<reference evidence="2 3" key="1">
    <citation type="submission" date="2017-02" db="EMBL/GenBank/DDBJ databases">
        <title>Genomic diversity within the haloalkaliphilic genus Thioalkalivibrio.</title>
        <authorList>
            <person name="Ahn A.-C."/>
            <person name="Meier-Kolthoff J."/>
            <person name="Overmars L."/>
            <person name="Richter M."/>
            <person name="Woyke T."/>
            <person name="Sorokin D.Y."/>
            <person name="Muyzer G."/>
        </authorList>
    </citation>
    <scope>NUCLEOTIDE SEQUENCE [LARGE SCALE GENOMIC DNA]</scope>
    <source>
        <strain evidence="2 3">HL17</strain>
    </source>
</reference>
<dbReference type="AlphaFoldDB" id="A0A1V2ZX13"/>
<gene>
    <name evidence="2" type="ORF">B1A74_09790</name>
</gene>
<dbReference type="InterPro" id="IPR041633">
    <property type="entry name" value="Polbeta"/>
</dbReference>